<reference evidence="2 3" key="1">
    <citation type="submission" date="2019-03" db="EMBL/GenBank/DDBJ databases">
        <authorList>
            <person name="Gaulin E."/>
            <person name="Dumas B."/>
        </authorList>
    </citation>
    <scope>NUCLEOTIDE SEQUENCE [LARGE SCALE GENOMIC DNA]</scope>
    <source>
        <strain evidence="2">CBS 568.67</strain>
    </source>
</reference>
<gene>
    <name evidence="2" type="primary">Aste57867_18367</name>
    <name evidence="1" type="ORF">As57867_018305</name>
    <name evidence="2" type="ORF">ASTE57867_18367</name>
</gene>
<dbReference type="InterPro" id="IPR052050">
    <property type="entry name" value="SecEffector_AnkRepeat"/>
</dbReference>
<organism evidence="2 3">
    <name type="scientific">Aphanomyces stellatus</name>
    <dbReference type="NCBI Taxonomy" id="120398"/>
    <lineage>
        <taxon>Eukaryota</taxon>
        <taxon>Sar</taxon>
        <taxon>Stramenopiles</taxon>
        <taxon>Oomycota</taxon>
        <taxon>Saprolegniomycetes</taxon>
        <taxon>Saprolegniales</taxon>
        <taxon>Verrucalvaceae</taxon>
        <taxon>Aphanomyces</taxon>
    </lineage>
</organism>
<keyword evidence="3" id="KW-1185">Reference proteome</keyword>
<dbReference type="AlphaFoldDB" id="A0A485LBI2"/>
<evidence type="ECO:0000313" key="1">
    <source>
        <dbReference type="EMBL" id="KAF0690220.1"/>
    </source>
</evidence>
<protein>
    <submittedName>
        <fullName evidence="2">Aste57867_18367 protein</fullName>
    </submittedName>
</protein>
<proteinExistence type="predicted"/>
<name>A0A485LBI2_9STRA</name>
<dbReference type="EMBL" id="CAADRA010006409">
    <property type="protein sequence ID" value="VFT95103.1"/>
    <property type="molecule type" value="Genomic_DNA"/>
</dbReference>
<dbReference type="EMBL" id="VJMH01006388">
    <property type="protein sequence ID" value="KAF0690220.1"/>
    <property type="molecule type" value="Genomic_DNA"/>
</dbReference>
<dbReference type="Proteomes" id="UP000332933">
    <property type="component" value="Unassembled WGS sequence"/>
</dbReference>
<dbReference type="OrthoDB" id="70387at2759"/>
<sequence>MKVEASVVFAKVLGTPELIRRICEYQRGLFGDMLPFLSLQEKDDEGLDRANVQRVVSSWLTQHNLDCIPQLIQCIPRARHSIAKFAAFNGRHEILDLLRYQRLLMPHMYSFQYLYDEAAAADAVDTIRYLHSHGYAICSPNTAKVAATRGYFKVLECMYDLLDDKYWLVDGLAEIAATSGQLELLQWIYQAWPSWFLTRGRTHSVCLNAAIVTQRMDMARWVVKQAVQSNDIDYVVRTLMKNNGPMELLHEVDVGDAITSVLKLSSAPIDEVGFLFHHHDSLVDVDNLIRREIEVQCLVFATIKGSASFFRWFVWSGHVQPSVLQEELVLHPRGKEALHWRIRQAIWEKYDMVLLLKSIGIDTDPDNLSEKIANDIVLHAIPSELLANILIQGALTSFATAATSILVDSMAAYGQDARSQGRVAHWLGSLLESNCDILALMVEVLYRMADATPTPPIFSELHSHWLTQFDADHNLEYINYVNTRCLNAGRPVVIACISLSEHLLCRKFKHFPAFSFQHILAATTATMESYQAQRLNDVLLYNAVLIRSTTSTNVLAWIHDVWSLSKEALLERVLHGALTYGFERTDIVLKHLGTTPLSVAARVTAVDLAVVESVLLELDSLLPMQDKPNDVYRRSSAKRCGVLRWLVASTTPSQELLDSDTTQLLALLATLPTPDDVTLMHHFDAHGITVVNDGGNRTMGLFLYLLAQTVPQWVVKFVQPTGEIVHRDGGVADKSTTLMVDWLDRVVHRLGGPVVVLGHCLLQLSSWSAKPSASFLTMYASYMTMAQESSRNPSADMDTVVRSNIQHVHGEMLYQASEKGALKRVNWLVRRMNDGLHEHAIVRARDATLRLGYRKIAEVLRKHQQ</sequence>
<reference evidence="1" key="2">
    <citation type="submission" date="2019-06" db="EMBL/GenBank/DDBJ databases">
        <title>Genomics analysis of Aphanomyces spp. identifies a new class of oomycete effector associated with host adaptation.</title>
        <authorList>
            <person name="Gaulin E."/>
        </authorList>
    </citation>
    <scope>NUCLEOTIDE SEQUENCE</scope>
    <source>
        <strain evidence="1">CBS 578.67</strain>
    </source>
</reference>
<evidence type="ECO:0000313" key="3">
    <source>
        <dbReference type="Proteomes" id="UP000332933"/>
    </source>
</evidence>
<dbReference type="PANTHER" id="PTHR46586:SF3">
    <property type="entry name" value="ANKYRIN REPEAT-CONTAINING PROTEIN"/>
    <property type="match status" value="1"/>
</dbReference>
<accession>A0A485LBI2</accession>
<dbReference type="PANTHER" id="PTHR46586">
    <property type="entry name" value="ANKYRIN REPEAT-CONTAINING PROTEIN"/>
    <property type="match status" value="1"/>
</dbReference>
<evidence type="ECO:0000313" key="2">
    <source>
        <dbReference type="EMBL" id="VFT95103.1"/>
    </source>
</evidence>